<dbReference type="InterPro" id="IPR024775">
    <property type="entry name" value="DinB-like"/>
</dbReference>
<reference evidence="2 3" key="1">
    <citation type="submission" date="2023-06" db="EMBL/GenBank/DDBJ databases">
        <title>Pelomonas sp. PFR6 16S ribosomal RNA gene Genome sequencing and assembly.</title>
        <authorList>
            <person name="Woo H."/>
        </authorList>
    </citation>
    <scope>NUCLEOTIDE SEQUENCE [LARGE SCALE GENOMIC DNA]</scope>
    <source>
        <strain evidence="2 3">PFR6</strain>
    </source>
</reference>
<dbReference type="Gene3D" id="1.20.120.450">
    <property type="entry name" value="dinb family like domain"/>
    <property type="match status" value="1"/>
</dbReference>
<evidence type="ECO:0000313" key="2">
    <source>
        <dbReference type="EMBL" id="MDN3918892.1"/>
    </source>
</evidence>
<comment type="caution">
    <text evidence="2">The sequence shown here is derived from an EMBL/GenBank/DDBJ whole genome shotgun (WGS) entry which is preliminary data.</text>
</comment>
<dbReference type="EMBL" id="JAUHHC010000001">
    <property type="protein sequence ID" value="MDN3918892.1"/>
    <property type="molecule type" value="Genomic_DNA"/>
</dbReference>
<name>A0ABT8DLA9_9BURK</name>
<organism evidence="2 3">
    <name type="scientific">Roseateles violae</name>
    <dbReference type="NCBI Taxonomy" id="3058042"/>
    <lineage>
        <taxon>Bacteria</taxon>
        <taxon>Pseudomonadati</taxon>
        <taxon>Pseudomonadota</taxon>
        <taxon>Betaproteobacteria</taxon>
        <taxon>Burkholderiales</taxon>
        <taxon>Sphaerotilaceae</taxon>
        <taxon>Roseateles</taxon>
    </lineage>
</organism>
<dbReference type="Pfam" id="PF12867">
    <property type="entry name" value="DinB_2"/>
    <property type="match status" value="1"/>
</dbReference>
<gene>
    <name evidence="2" type="ORF">QWJ38_01250</name>
</gene>
<dbReference type="Proteomes" id="UP001228044">
    <property type="component" value="Unassembled WGS sequence"/>
</dbReference>
<dbReference type="InterPro" id="IPR034660">
    <property type="entry name" value="DinB/YfiT-like"/>
</dbReference>
<dbReference type="SUPFAM" id="SSF109854">
    <property type="entry name" value="DinB/YfiT-like putative metalloenzymes"/>
    <property type="match status" value="1"/>
</dbReference>
<sequence length="169" mass="19192">MHPTTTITLSALEAFPRQLQAHYAAIPVQFRHWVPPSWDGVPSEPLTAIEQLCHVRDIEIEGYQRRLHRTLSEDRPLLASIDTERLARERRYGEADAAQMLAEFGRARAQTVALIKSLEPRQLDRPAVFEGYGPLTLRSLVHYLCSHDQQHLAGLQWLLGKIEALRAGV</sequence>
<evidence type="ECO:0000313" key="3">
    <source>
        <dbReference type="Proteomes" id="UP001228044"/>
    </source>
</evidence>
<keyword evidence="3" id="KW-1185">Reference proteome</keyword>
<feature type="domain" description="DinB-like" evidence="1">
    <location>
        <begin position="12"/>
        <end position="153"/>
    </location>
</feature>
<evidence type="ECO:0000259" key="1">
    <source>
        <dbReference type="Pfam" id="PF12867"/>
    </source>
</evidence>
<protein>
    <submittedName>
        <fullName evidence="2">DinB family protein</fullName>
    </submittedName>
</protein>
<dbReference type="RefSeq" id="WP_290357220.1">
    <property type="nucleotide sequence ID" value="NZ_JAUHHC010000001.1"/>
</dbReference>
<proteinExistence type="predicted"/>
<accession>A0ABT8DLA9</accession>